<keyword evidence="1 8" id="KW-0813">Transport</keyword>
<dbReference type="InterPro" id="IPR019554">
    <property type="entry name" value="Soluble_ligand-bd"/>
</dbReference>
<dbReference type="GO" id="GO:0051539">
    <property type="term" value="F:4 iron, 4 sulfur cluster binding"/>
    <property type="evidence" value="ECO:0007669"/>
    <property type="project" value="UniProtKB-KW"/>
</dbReference>
<keyword evidence="7 8" id="KW-0411">Iron-sulfur</keyword>
<keyword evidence="2 8" id="KW-0004">4Fe-4S</keyword>
<comment type="cofactor">
    <cofactor evidence="8">
        <name>[4Fe-4S] cluster</name>
        <dbReference type="ChEBI" id="CHEBI:49883"/>
    </cofactor>
    <text evidence="8">Binds 2 [4Fe-4S] clusters per subunit.</text>
</comment>
<dbReference type="RefSeq" id="WP_124927116.1">
    <property type="nucleotide sequence ID" value="NZ_BMOH01000003.1"/>
</dbReference>
<proteinExistence type="inferred from homology"/>
<dbReference type="InterPro" id="IPR017900">
    <property type="entry name" value="4Fe4S_Fe_S_CS"/>
</dbReference>
<comment type="similarity">
    <text evidence="8">Belongs to the 4Fe4S bacterial-type ferredoxin family. RnfC subfamily.</text>
</comment>
<keyword evidence="8" id="KW-1003">Cell membrane</keyword>
<evidence type="ECO:0000256" key="1">
    <source>
        <dbReference type="ARBA" id="ARBA00022448"/>
    </source>
</evidence>
<dbReference type="Pfam" id="PF10531">
    <property type="entry name" value="SLBB"/>
    <property type="match status" value="1"/>
</dbReference>
<feature type="binding site" evidence="8">
    <location>
        <position position="379"/>
    </location>
    <ligand>
        <name>[4Fe-4S] cluster</name>
        <dbReference type="ChEBI" id="CHEBI:49883"/>
        <label>2</label>
    </ligand>
</feature>
<dbReference type="NCBIfam" id="NF003454">
    <property type="entry name" value="PRK05035.1"/>
    <property type="match status" value="1"/>
</dbReference>
<keyword evidence="6 8" id="KW-0408">Iron</keyword>
<sequence>MKLFGLRGGVHPEALKHHTERQEIQRMPMPRRLYIPLQQHIGAPAKAEVEVGEKVEKGQLLARSQGMISAPIHAPGSGTIVEIEEHPAAHPSGLPVRTIVIETDVQERIFKNLTDAGDPFDLSTQQIADRVGQAGIVGMGGATFPSAVKLMPNPDNPIHTLIINGSECEPYLTCDDRLMQERPDDVLDGIRLIRHALQAKRAVLAIEDNKQAAFNAMQAAAARSDGVEVIQIPSRYPMGWEKQLVQIITGHELPQGQLPGGIGVCVHNVGTAFAIYRTLRIDEPLISRVVTVSGGAVRNPQNVLVPIGTRVEDLIKFCGGLTETPARLVMGGPMMGQVMPHQQVPIVKGSSGILALTEHEIDDGPERPCIRCGRCVIACPVGLMPLEMGARMRADDVTGTEALGVMDCIGCGCCSYVCPSKIPLVQYFNYAKGELQDRRNTKIKTSKTRQWAQNRTERLQREAEEKAILKAQRAAAKAEKLANKSLQSEPQSEPQPEDLQ</sequence>
<dbReference type="GO" id="GO:0005886">
    <property type="term" value="C:plasma membrane"/>
    <property type="evidence" value="ECO:0007669"/>
    <property type="project" value="UniProtKB-SubCell"/>
</dbReference>
<feature type="binding site" evidence="8">
    <location>
        <position position="375"/>
    </location>
    <ligand>
        <name>[4Fe-4S] cluster</name>
        <dbReference type="ChEBI" id="CHEBI:49883"/>
        <label>1</label>
    </ligand>
</feature>
<comment type="caution">
    <text evidence="11">The sequence shown here is derived from an EMBL/GenBank/DDBJ whole genome shotgun (WGS) entry which is preliminary data.</text>
</comment>
<dbReference type="Gene3D" id="3.30.70.3270">
    <property type="match status" value="1"/>
</dbReference>
<dbReference type="EMBL" id="RQXV01000009">
    <property type="protein sequence ID" value="RRC98021.1"/>
    <property type="molecule type" value="Genomic_DNA"/>
</dbReference>
<dbReference type="NCBIfam" id="TIGR01945">
    <property type="entry name" value="rnfC"/>
    <property type="match status" value="1"/>
</dbReference>
<dbReference type="HAMAP" id="MF_00461">
    <property type="entry name" value="RsxC_RnfC"/>
    <property type="match status" value="1"/>
</dbReference>
<evidence type="ECO:0000256" key="8">
    <source>
        <dbReference type="HAMAP-Rule" id="MF_00461"/>
    </source>
</evidence>
<dbReference type="InterPro" id="IPR010208">
    <property type="entry name" value="Ion_transpt_RnfC/RsxC"/>
</dbReference>
<evidence type="ECO:0000313" key="12">
    <source>
        <dbReference type="Proteomes" id="UP000267535"/>
    </source>
</evidence>
<evidence type="ECO:0000259" key="10">
    <source>
        <dbReference type="PROSITE" id="PS51379"/>
    </source>
</evidence>
<evidence type="ECO:0000256" key="5">
    <source>
        <dbReference type="ARBA" id="ARBA00022982"/>
    </source>
</evidence>
<evidence type="ECO:0000256" key="3">
    <source>
        <dbReference type="ARBA" id="ARBA00022723"/>
    </source>
</evidence>
<comment type="subunit">
    <text evidence="8">The complex is composed of six subunits: RnfA, RnfB, RnfC, RnfD, RnfE and RnfG.</text>
</comment>
<feature type="binding site" evidence="8">
    <location>
        <position position="414"/>
    </location>
    <ligand>
        <name>[4Fe-4S] cluster</name>
        <dbReference type="ChEBI" id="CHEBI:49883"/>
        <label>2</label>
    </ligand>
</feature>
<evidence type="ECO:0000256" key="6">
    <source>
        <dbReference type="ARBA" id="ARBA00023004"/>
    </source>
</evidence>
<dbReference type="Proteomes" id="UP000267535">
    <property type="component" value="Unassembled WGS sequence"/>
</dbReference>
<keyword evidence="3 8" id="KW-0479">Metal-binding</keyword>
<reference evidence="11 12" key="1">
    <citation type="submission" date="2018-11" db="EMBL/GenBank/DDBJ databases">
        <title>The draft genome sequence of Amphritea balenae JAMM 1525T.</title>
        <authorList>
            <person name="Fang Z."/>
            <person name="Zhang Y."/>
            <person name="Han X."/>
        </authorList>
    </citation>
    <scope>NUCLEOTIDE SEQUENCE [LARGE SCALE GENOMIC DNA]</scope>
    <source>
        <strain evidence="11 12">JAMM 1525</strain>
    </source>
</reference>
<dbReference type="GO" id="GO:0009055">
    <property type="term" value="F:electron transfer activity"/>
    <property type="evidence" value="ECO:0007669"/>
    <property type="project" value="InterPro"/>
</dbReference>
<dbReference type="PROSITE" id="PS51379">
    <property type="entry name" value="4FE4S_FER_2"/>
    <property type="match status" value="2"/>
</dbReference>
<dbReference type="EC" id="7.-.-.-" evidence="8"/>
<evidence type="ECO:0000256" key="4">
    <source>
        <dbReference type="ARBA" id="ARBA00022737"/>
    </source>
</evidence>
<evidence type="ECO:0000313" key="11">
    <source>
        <dbReference type="EMBL" id="RRC98021.1"/>
    </source>
</evidence>
<protein>
    <recommendedName>
        <fullName evidence="8">Ion-translocating oxidoreductase complex subunit C</fullName>
        <ecNumber evidence="8">7.-.-.-</ecNumber>
    </recommendedName>
    <alternativeName>
        <fullName evidence="8">Rnf electron transport complex subunit C</fullName>
    </alternativeName>
</protein>
<dbReference type="SUPFAM" id="SSF142019">
    <property type="entry name" value="Nqo1 FMN-binding domain-like"/>
    <property type="match status" value="1"/>
</dbReference>
<organism evidence="11 12">
    <name type="scientific">Amphritea balenae</name>
    <dbReference type="NCBI Taxonomy" id="452629"/>
    <lineage>
        <taxon>Bacteria</taxon>
        <taxon>Pseudomonadati</taxon>
        <taxon>Pseudomonadota</taxon>
        <taxon>Gammaproteobacteria</taxon>
        <taxon>Oceanospirillales</taxon>
        <taxon>Oceanospirillaceae</taxon>
        <taxon>Amphritea</taxon>
    </lineage>
</organism>
<gene>
    <name evidence="11" type="primary">rsxC</name>
    <name evidence="8" type="synonym">rnfC</name>
    <name evidence="11" type="ORF">EHS89_15715</name>
</gene>
<dbReference type="Pfam" id="PF01512">
    <property type="entry name" value="Complex1_51K"/>
    <property type="match status" value="1"/>
</dbReference>
<name>A0A3P1SLA2_9GAMM</name>
<dbReference type="SUPFAM" id="SSF46548">
    <property type="entry name" value="alpha-helical ferredoxin"/>
    <property type="match status" value="1"/>
</dbReference>
<dbReference type="PROSITE" id="PS00198">
    <property type="entry name" value="4FE4S_FER_1"/>
    <property type="match status" value="2"/>
</dbReference>
<evidence type="ECO:0000256" key="7">
    <source>
        <dbReference type="ARBA" id="ARBA00023014"/>
    </source>
</evidence>
<keyword evidence="5 8" id="KW-0249">Electron transport</keyword>
<dbReference type="InterPro" id="IPR017896">
    <property type="entry name" value="4Fe4S_Fe-S-bd"/>
</dbReference>
<dbReference type="PANTHER" id="PTHR43034:SF2">
    <property type="entry name" value="ION-TRANSLOCATING OXIDOREDUCTASE COMPLEX SUBUNIT C"/>
    <property type="match status" value="1"/>
</dbReference>
<dbReference type="Pfam" id="PF13375">
    <property type="entry name" value="RnfC_N"/>
    <property type="match status" value="1"/>
</dbReference>
<comment type="function">
    <text evidence="8">Part of a membrane-bound complex that couples electron transfer with translocation of ions across the membrane.</text>
</comment>
<feature type="binding site" evidence="8">
    <location>
        <position position="369"/>
    </location>
    <ligand>
        <name>[4Fe-4S] cluster</name>
        <dbReference type="ChEBI" id="CHEBI:49883"/>
        <label>1</label>
    </ligand>
</feature>
<feature type="binding site" evidence="8">
    <location>
        <position position="418"/>
    </location>
    <ligand>
        <name>[4Fe-4S] cluster</name>
        <dbReference type="ChEBI" id="CHEBI:49883"/>
        <label>1</label>
    </ligand>
</feature>
<keyword evidence="4 8" id="KW-0677">Repeat</keyword>
<dbReference type="GO" id="GO:0046872">
    <property type="term" value="F:metal ion binding"/>
    <property type="evidence" value="ECO:0007669"/>
    <property type="project" value="UniProtKB-KW"/>
</dbReference>
<keyword evidence="8" id="KW-0472">Membrane</keyword>
<feature type="region of interest" description="Disordered" evidence="9">
    <location>
        <begin position="479"/>
        <end position="500"/>
    </location>
</feature>
<dbReference type="PANTHER" id="PTHR43034">
    <property type="entry name" value="ION-TRANSLOCATING OXIDOREDUCTASE COMPLEX SUBUNIT C"/>
    <property type="match status" value="1"/>
</dbReference>
<feature type="domain" description="4Fe-4S ferredoxin-type" evidence="10">
    <location>
        <begin position="357"/>
        <end position="389"/>
    </location>
</feature>
<comment type="subcellular location">
    <subcellularLocation>
        <location evidence="8">Cell inner membrane</location>
        <topology evidence="8">Peripheral membrane protein</topology>
    </subcellularLocation>
</comment>
<feature type="binding site" evidence="8">
    <location>
        <position position="408"/>
    </location>
    <ligand>
        <name>[4Fe-4S] cluster</name>
        <dbReference type="ChEBI" id="CHEBI:49883"/>
        <label>2</label>
    </ligand>
</feature>
<keyword evidence="8" id="KW-1278">Translocase</keyword>
<dbReference type="AlphaFoldDB" id="A0A3P1SLA2"/>
<evidence type="ECO:0000256" key="9">
    <source>
        <dbReference type="SAM" id="MobiDB-lite"/>
    </source>
</evidence>
<dbReference type="InterPro" id="IPR037225">
    <property type="entry name" value="Nuo51_FMN-bd_sf"/>
</dbReference>
<dbReference type="GO" id="GO:0022900">
    <property type="term" value="P:electron transport chain"/>
    <property type="evidence" value="ECO:0007669"/>
    <property type="project" value="UniProtKB-UniRule"/>
</dbReference>
<dbReference type="InterPro" id="IPR011538">
    <property type="entry name" value="Nuo51_FMN-bd"/>
</dbReference>
<dbReference type="Gene3D" id="3.40.50.11540">
    <property type="entry name" value="NADH-ubiquinone oxidoreductase 51kDa subunit"/>
    <property type="match status" value="1"/>
</dbReference>
<accession>A0A3P1SLA2</accession>
<keyword evidence="8" id="KW-0997">Cell inner membrane</keyword>
<feature type="binding site" evidence="8">
    <location>
        <position position="372"/>
    </location>
    <ligand>
        <name>[4Fe-4S] cluster</name>
        <dbReference type="ChEBI" id="CHEBI:49883"/>
        <label>1</label>
    </ligand>
</feature>
<keyword evidence="12" id="KW-1185">Reference proteome</keyword>
<evidence type="ECO:0000256" key="2">
    <source>
        <dbReference type="ARBA" id="ARBA00022485"/>
    </source>
</evidence>
<dbReference type="InterPro" id="IPR026902">
    <property type="entry name" value="RnfC_N"/>
</dbReference>
<dbReference type="Pfam" id="PF12838">
    <property type="entry name" value="Fer4_7"/>
    <property type="match status" value="1"/>
</dbReference>
<feature type="binding site" evidence="8">
    <location>
        <position position="411"/>
    </location>
    <ligand>
        <name>[4Fe-4S] cluster</name>
        <dbReference type="ChEBI" id="CHEBI:49883"/>
        <label>2</label>
    </ligand>
</feature>
<feature type="domain" description="4Fe-4S ferredoxin-type" evidence="10">
    <location>
        <begin position="399"/>
        <end position="428"/>
    </location>
</feature>
<dbReference type="OrthoDB" id="9767754at2"/>